<feature type="compositionally biased region" description="Polar residues" evidence="9">
    <location>
        <begin position="709"/>
        <end position="724"/>
    </location>
</feature>
<feature type="compositionally biased region" description="Pro residues" evidence="9">
    <location>
        <begin position="594"/>
        <end position="611"/>
    </location>
</feature>
<dbReference type="InterPro" id="IPR036189">
    <property type="entry name" value="DCP2_BoxA_sf"/>
</dbReference>
<dbReference type="PANTHER" id="PTHR23114">
    <property type="entry name" value="M7GPPPN-MRNA HYDROLASE"/>
    <property type="match status" value="1"/>
</dbReference>
<name>A0AAN6GT59_9BASI</name>
<feature type="region of interest" description="Disordered" evidence="9">
    <location>
        <begin position="360"/>
        <end position="427"/>
    </location>
</feature>
<dbReference type="GO" id="GO:0000290">
    <property type="term" value="P:deadenylation-dependent decapping of nuclear-transcribed mRNA"/>
    <property type="evidence" value="ECO:0007669"/>
    <property type="project" value="InterPro"/>
</dbReference>
<organism evidence="11 12">
    <name type="scientific">Tilletia horrida</name>
    <dbReference type="NCBI Taxonomy" id="155126"/>
    <lineage>
        <taxon>Eukaryota</taxon>
        <taxon>Fungi</taxon>
        <taxon>Dikarya</taxon>
        <taxon>Basidiomycota</taxon>
        <taxon>Ustilaginomycotina</taxon>
        <taxon>Exobasidiomycetes</taxon>
        <taxon>Tilletiales</taxon>
        <taxon>Tilletiaceae</taxon>
        <taxon>Tilletia</taxon>
    </lineage>
</organism>
<dbReference type="InterPro" id="IPR015797">
    <property type="entry name" value="NUDIX_hydrolase-like_dom_sf"/>
</dbReference>
<comment type="subcellular location">
    <subcellularLocation>
        <location evidence="2">Cytoplasm</location>
    </subcellularLocation>
</comment>
<feature type="region of interest" description="Disordered" evidence="9">
    <location>
        <begin position="276"/>
        <end position="303"/>
    </location>
</feature>
<dbReference type="EC" id="3.6.1.62" evidence="11"/>
<keyword evidence="12" id="KW-1185">Reference proteome</keyword>
<evidence type="ECO:0000259" key="10">
    <source>
        <dbReference type="PROSITE" id="PS51462"/>
    </source>
</evidence>
<comment type="similarity">
    <text evidence="3">Belongs to the Nudix hydrolase family. DCP2 subfamily.</text>
</comment>
<dbReference type="GO" id="GO:0003723">
    <property type="term" value="F:RNA binding"/>
    <property type="evidence" value="ECO:0007669"/>
    <property type="project" value="UniProtKB-KW"/>
</dbReference>
<dbReference type="GO" id="GO:0030145">
    <property type="term" value="F:manganese ion binding"/>
    <property type="evidence" value="ECO:0007669"/>
    <property type="project" value="InterPro"/>
</dbReference>
<comment type="cofactor">
    <cofactor evidence="1">
        <name>Mn(2+)</name>
        <dbReference type="ChEBI" id="CHEBI:29035"/>
    </cofactor>
</comment>
<evidence type="ECO:0000256" key="9">
    <source>
        <dbReference type="SAM" id="MobiDB-lite"/>
    </source>
</evidence>
<dbReference type="Proteomes" id="UP001176517">
    <property type="component" value="Unassembled WGS sequence"/>
</dbReference>
<dbReference type="InterPro" id="IPR044099">
    <property type="entry name" value="Dcp2_NUDIX"/>
</dbReference>
<keyword evidence="8" id="KW-0464">Manganese</keyword>
<keyword evidence="5" id="KW-0479">Metal-binding</keyword>
<feature type="compositionally biased region" description="Low complexity" evidence="9">
    <location>
        <begin position="650"/>
        <end position="666"/>
    </location>
</feature>
<protein>
    <submittedName>
        <fullName evidence="11">mRNA-decapping enzyme subunit 2</fullName>
        <ecNumber evidence="11">3.6.1.62</ecNumber>
    </submittedName>
</protein>
<dbReference type="GO" id="GO:0000184">
    <property type="term" value="P:nuclear-transcribed mRNA catabolic process, nonsense-mediated decay"/>
    <property type="evidence" value="ECO:0007669"/>
    <property type="project" value="InterPro"/>
</dbReference>
<evidence type="ECO:0000256" key="8">
    <source>
        <dbReference type="ARBA" id="ARBA00023211"/>
    </source>
</evidence>
<dbReference type="PROSITE" id="PS51462">
    <property type="entry name" value="NUDIX"/>
    <property type="match status" value="1"/>
</dbReference>
<evidence type="ECO:0000313" key="12">
    <source>
        <dbReference type="Proteomes" id="UP001176517"/>
    </source>
</evidence>
<feature type="compositionally biased region" description="Low complexity" evidence="9">
    <location>
        <begin position="404"/>
        <end position="421"/>
    </location>
</feature>
<dbReference type="Pfam" id="PF00293">
    <property type="entry name" value="NUDIX"/>
    <property type="match status" value="1"/>
</dbReference>
<proteinExistence type="inferred from homology"/>
<dbReference type="GO" id="GO:0000932">
    <property type="term" value="C:P-body"/>
    <property type="evidence" value="ECO:0007669"/>
    <property type="project" value="TreeGrafter"/>
</dbReference>
<dbReference type="CDD" id="cd03672">
    <property type="entry name" value="NUDIX_Dcp2p_Nudt20"/>
    <property type="match status" value="1"/>
</dbReference>
<keyword evidence="4" id="KW-0963">Cytoplasm</keyword>
<feature type="region of interest" description="Disordered" evidence="9">
    <location>
        <begin position="515"/>
        <end position="873"/>
    </location>
</feature>
<dbReference type="SMART" id="SM01125">
    <property type="entry name" value="DCP2"/>
    <property type="match status" value="1"/>
</dbReference>
<feature type="compositionally biased region" description="Low complexity" evidence="9">
    <location>
        <begin position="681"/>
        <end position="691"/>
    </location>
</feature>
<feature type="compositionally biased region" description="Polar residues" evidence="9">
    <location>
        <begin position="360"/>
        <end position="383"/>
    </location>
</feature>
<evidence type="ECO:0000256" key="7">
    <source>
        <dbReference type="ARBA" id="ARBA00022884"/>
    </source>
</evidence>
<dbReference type="Pfam" id="PF05026">
    <property type="entry name" value="DCP2"/>
    <property type="match status" value="1"/>
</dbReference>
<dbReference type="PROSITE" id="PS00893">
    <property type="entry name" value="NUDIX_BOX"/>
    <property type="match status" value="1"/>
</dbReference>
<feature type="compositionally biased region" description="Low complexity" evidence="9">
    <location>
        <begin position="612"/>
        <end position="621"/>
    </location>
</feature>
<dbReference type="GO" id="GO:0140933">
    <property type="term" value="F:5'-(N(7)-methylguanosine 5'-triphospho)-[mRNA] hydrolase activity"/>
    <property type="evidence" value="ECO:0007669"/>
    <property type="project" value="UniProtKB-EC"/>
</dbReference>
<feature type="compositionally biased region" description="Pro residues" evidence="9">
    <location>
        <begin position="557"/>
        <end position="585"/>
    </location>
</feature>
<accession>A0AAN6GT59</accession>
<dbReference type="Gene3D" id="3.90.79.10">
    <property type="entry name" value="Nucleoside Triphosphate Pyrophosphohydrolase"/>
    <property type="match status" value="1"/>
</dbReference>
<feature type="domain" description="Nudix hydrolase" evidence="10">
    <location>
        <begin position="132"/>
        <end position="265"/>
    </location>
</feature>
<dbReference type="SUPFAM" id="SSF140586">
    <property type="entry name" value="Dcp2 domain-like"/>
    <property type="match status" value="1"/>
</dbReference>
<feature type="compositionally biased region" description="Basic residues" evidence="9">
    <location>
        <begin position="277"/>
        <end position="286"/>
    </location>
</feature>
<comment type="caution">
    <text evidence="11">The sequence shown here is derived from an EMBL/GenBank/DDBJ whole genome shotgun (WGS) entry which is preliminary data.</text>
</comment>
<evidence type="ECO:0000313" key="11">
    <source>
        <dbReference type="EMBL" id="KAK0551977.1"/>
    </source>
</evidence>
<sequence length="873" mass="91201">MGGTTGPPVLPPSLLLDPHLPPYSTLAFPAHLQDLACRFIVNLPADELSSIERICFQVEQAHWFYEDFLRPLNPTLPSLNLRKFSTHLLSTSAQIVPFIKQYVTASSSNGGSSGELEMNLEKAFDDFLKYKTRVPVCGIIILDEKWEKCLLVKGWKASSAWGFPKGKINQSESTRDCAVREVYEETGFDCNDILPSDSTDYLELTMREQKIRLYIAPGVSEDTHFETMTRKEISKIAWFRLRDLPAWKHNSGDTGNGKFYSVAPFTGRLKSWIAQNRKSHPRRPKVKQGISTTHAVEEDQDEAEAVQAEQTRQLLDRLFAPITNTAGQDSVSATNSTLGGADALPTGTALLDHLFGRTTLQPTTESQPIRTQPTSPISATPNGQALLDILFGKGSQQPPPPPQSNASSSAAPQTAQASSTPNGGQALLDMLFGNNRRESTDAARAPIPPGNGPTSSAQALLNSLFNAAASTSQPPFTPGYNPMFAPFVPPGGAHGPPLPPPHMLHPQHFPPPFFGGPGPPTAMSMPPPLPSTPGASIPLSFFLGGASPSQQQQLYGGPPPPPSGPPLPPPPPNFTNFPPRPPPPRSFASARALGPPPIPVPLPPAPLPPSPAGSRPGPASSKQASLLLNILKPSGSSGNNATGGGPLGRIPASASSPVITSSSGAIASDGSLMGRSLGEASGSSTSNSSASPVPPSLMPPQALAPHQANLLSTLMGNSKSSPASPVQAFRQQQQQPPQSILTPPTAHRQMPASEAGSAPPPNAHQANLLNTLLGGPTAPSQPASQPQAAPSSVPAAAGSASPHQANLLKTLLGGGGAGGQPNAPATNHLGPNPIPPTAHVPNGNSPASNEQQPDGNLSQAEQSTNSLKALLGL</sequence>
<dbReference type="FunFam" id="3.90.79.10:FF:000003">
    <property type="entry name" value="M7GpppN-mRNA hydrolase isoform 2"/>
    <property type="match status" value="1"/>
</dbReference>
<feature type="compositionally biased region" description="Pro residues" evidence="9">
    <location>
        <begin position="515"/>
        <end position="531"/>
    </location>
</feature>
<dbReference type="InterPro" id="IPR020084">
    <property type="entry name" value="NUDIX_hydrolase_CS"/>
</dbReference>
<reference evidence="11" key="1">
    <citation type="journal article" date="2023" name="PhytoFront">
        <title>Draft Genome Resources of Seven Strains of Tilletia horrida, Causal Agent of Kernel Smut of Rice.</title>
        <authorList>
            <person name="Khanal S."/>
            <person name="Antony Babu S."/>
            <person name="Zhou X.G."/>
        </authorList>
    </citation>
    <scope>NUCLEOTIDE SEQUENCE</scope>
    <source>
        <strain evidence="11">TX6</strain>
    </source>
</reference>
<evidence type="ECO:0000256" key="6">
    <source>
        <dbReference type="ARBA" id="ARBA00022801"/>
    </source>
</evidence>
<dbReference type="EMBL" id="JAPDMZ010000069">
    <property type="protein sequence ID" value="KAK0551977.1"/>
    <property type="molecule type" value="Genomic_DNA"/>
</dbReference>
<dbReference type="Gene3D" id="1.10.10.1050">
    <property type="entry name" value="Dcp2, box A domain"/>
    <property type="match status" value="1"/>
</dbReference>
<dbReference type="PANTHER" id="PTHR23114:SF17">
    <property type="entry name" value="M7GPPPN-MRNA HYDROLASE"/>
    <property type="match status" value="1"/>
</dbReference>
<evidence type="ECO:0000256" key="3">
    <source>
        <dbReference type="ARBA" id="ARBA00005279"/>
    </source>
</evidence>
<evidence type="ECO:0000256" key="1">
    <source>
        <dbReference type="ARBA" id="ARBA00001936"/>
    </source>
</evidence>
<feature type="compositionally biased region" description="Low complexity" evidence="9">
    <location>
        <begin position="778"/>
        <end position="811"/>
    </location>
</feature>
<keyword evidence="7" id="KW-0694">RNA-binding</keyword>
<dbReference type="InterPro" id="IPR007722">
    <property type="entry name" value="DCP2_BoxA"/>
</dbReference>
<evidence type="ECO:0000256" key="2">
    <source>
        <dbReference type="ARBA" id="ARBA00004496"/>
    </source>
</evidence>
<evidence type="ECO:0000256" key="4">
    <source>
        <dbReference type="ARBA" id="ARBA00022490"/>
    </source>
</evidence>
<gene>
    <name evidence="11" type="primary">DCP2_2</name>
    <name evidence="11" type="ORF">OC846_003061</name>
</gene>
<dbReference type="SUPFAM" id="SSF55811">
    <property type="entry name" value="Nudix"/>
    <property type="match status" value="1"/>
</dbReference>
<dbReference type="InterPro" id="IPR000086">
    <property type="entry name" value="NUDIX_hydrolase_dom"/>
</dbReference>
<dbReference type="AlphaFoldDB" id="A0AAN6GT59"/>
<feature type="compositionally biased region" description="Polar residues" evidence="9">
    <location>
        <begin position="842"/>
        <end position="867"/>
    </location>
</feature>
<evidence type="ECO:0000256" key="5">
    <source>
        <dbReference type="ARBA" id="ARBA00022723"/>
    </source>
</evidence>
<keyword evidence="6 11" id="KW-0378">Hydrolase</keyword>